<keyword evidence="2" id="KW-1185">Reference proteome</keyword>
<dbReference type="AlphaFoldDB" id="A0A4P9VJW7"/>
<proteinExistence type="predicted"/>
<evidence type="ECO:0000313" key="2">
    <source>
        <dbReference type="Proteomes" id="UP000257039"/>
    </source>
</evidence>
<name>A0A4P9VJW7_9GAMM</name>
<dbReference type="NCBIfam" id="NF041244">
    <property type="entry name" value="IglI_fam"/>
    <property type="match status" value="1"/>
</dbReference>
<dbReference type="EMBL" id="NDXW01000001">
    <property type="protein sequence ID" value="RDH42829.1"/>
    <property type="molecule type" value="Genomic_DNA"/>
</dbReference>
<organism evidence="1 2">
    <name type="scientific">Zooshikella ganghwensis</name>
    <dbReference type="NCBI Taxonomy" id="202772"/>
    <lineage>
        <taxon>Bacteria</taxon>
        <taxon>Pseudomonadati</taxon>
        <taxon>Pseudomonadota</taxon>
        <taxon>Gammaproteobacteria</taxon>
        <taxon>Oceanospirillales</taxon>
        <taxon>Zooshikellaceae</taxon>
        <taxon>Zooshikella</taxon>
    </lineage>
</organism>
<accession>A0A4P9VJW7</accession>
<evidence type="ECO:0000313" key="1">
    <source>
        <dbReference type="EMBL" id="RDH42829.1"/>
    </source>
</evidence>
<dbReference type="Proteomes" id="UP000257039">
    <property type="component" value="Unassembled WGS sequence"/>
</dbReference>
<comment type="caution">
    <text evidence="1">The sequence shown here is derived from an EMBL/GenBank/DDBJ whole genome shotgun (WGS) entry which is preliminary data.</text>
</comment>
<gene>
    <name evidence="1" type="ORF">B9G39_04835</name>
</gene>
<protein>
    <submittedName>
        <fullName evidence="1">Uncharacterized protein</fullName>
    </submittedName>
</protein>
<reference evidence="1 2" key="1">
    <citation type="submission" date="2017-04" db="EMBL/GenBank/DDBJ databases">
        <title>Draft genome sequence of Zooshikella ganghwensis VG4 isolated from Red Sea sediments.</title>
        <authorList>
            <person name="Rehman Z."/>
            <person name="Alam I."/>
            <person name="Kamau A."/>
            <person name="Bajic V."/>
            <person name="Leiknes T."/>
        </authorList>
    </citation>
    <scope>NUCLEOTIDE SEQUENCE [LARGE SCALE GENOMIC DNA]</scope>
    <source>
        <strain evidence="1 2">VG4</strain>
    </source>
</reference>
<dbReference type="RefSeq" id="WP_094786274.1">
    <property type="nucleotide sequence ID" value="NZ_NDXW01000001.1"/>
</dbReference>
<sequence length="334" mass="38409">MSNPALTYLVNDVVLETDVSAQMIEQHFTTLASWWINGEFEKLVAQGDEIIPVDIYDIRIVTYYLYSVWVVNNHQQFVDVIQVILRIFEKLYSEDDIAFKSSAENVKAIEDCTALLIKKIHKRLERFTPTLATVKEDPQQIVDQLMALMECLAPYTQLALTVKQLAEIKALYWPLIETVTHDADDANHNEINEVDSDEQQNVNDDVVTHPSTMGMETWSHSLTLLMDKIALLEALVKRDQLYKAAVVVEDIQHELASFNPLLYLPQLFQGYTALKAQHISTFTHYIHSHNPHQWQALREHYTVDKKAFLGLSITPDQPEYADEREVSGMVYDDD</sequence>